<proteinExistence type="predicted"/>
<dbReference type="Proteomes" id="UP001230504">
    <property type="component" value="Unassembled WGS sequence"/>
</dbReference>
<name>A0AAD8PPQ5_9PEZI</name>
<accession>A0AAD8PPQ5</accession>
<dbReference type="GeneID" id="85437337"/>
<dbReference type="AlphaFoldDB" id="A0AAD8PPQ5"/>
<comment type="caution">
    <text evidence="1">The sequence shown here is derived from an EMBL/GenBank/DDBJ whole genome shotgun (WGS) entry which is preliminary data.</text>
</comment>
<keyword evidence="2" id="KW-1185">Reference proteome</keyword>
<sequence length="165" mass="18200">MMAMMMTGCVSWGSEMPPKPPRTLSYRTTGTYCLPAARKKGETKKEMQNSTHSVAHYLTSPLSLSQPWLRLHVTESVTLPTLAGFKEEGTTGLWFSSPYSRDPASLQGHLGVSTTDASLVSAQLCVLYCTALYCTFCVVRIQRRHVGTRDIIASVPWRVPFGPLS</sequence>
<organism evidence="1 2">
    <name type="scientific">Colletotrichum navitas</name>
    <dbReference type="NCBI Taxonomy" id="681940"/>
    <lineage>
        <taxon>Eukaryota</taxon>
        <taxon>Fungi</taxon>
        <taxon>Dikarya</taxon>
        <taxon>Ascomycota</taxon>
        <taxon>Pezizomycotina</taxon>
        <taxon>Sordariomycetes</taxon>
        <taxon>Hypocreomycetidae</taxon>
        <taxon>Glomerellales</taxon>
        <taxon>Glomerellaceae</taxon>
        <taxon>Colletotrichum</taxon>
        <taxon>Colletotrichum graminicola species complex</taxon>
    </lineage>
</organism>
<gene>
    <name evidence="1" type="ORF">LY79DRAFT_411318</name>
</gene>
<evidence type="ECO:0000313" key="1">
    <source>
        <dbReference type="EMBL" id="KAK1573428.1"/>
    </source>
</evidence>
<dbReference type="RefSeq" id="XP_060409050.1">
    <property type="nucleotide sequence ID" value="XM_060553097.1"/>
</dbReference>
<dbReference type="EMBL" id="JAHLJV010000092">
    <property type="protein sequence ID" value="KAK1573428.1"/>
    <property type="molecule type" value="Genomic_DNA"/>
</dbReference>
<reference evidence="1" key="1">
    <citation type="submission" date="2021-06" db="EMBL/GenBank/DDBJ databases">
        <title>Comparative genomics, transcriptomics and evolutionary studies reveal genomic signatures of adaptation to plant cell wall in hemibiotrophic fungi.</title>
        <authorList>
            <consortium name="DOE Joint Genome Institute"/>
            <person name="Baroncelli R."/>
            <person name="Diaz J.F."/>
            <person name="Benocci T."/>
            <person name="Peng M."/>
            <person name="Battaglia E."/>
            <person name="Haridas S."/>
            <person name="Andreopoulos W."/>
            <person name="Labutti K."/>
            <person name="Pangilinan J."/>
            <person name="Floch G.L."/>
            <person name="Makela M.R."/>
            <person name="Henrissat B."/>
            <person name="Grigoriev I.V."/>
            <person name="Crouch J.A."/>
            <person name="De Vries R.P."/>
            <person name="Sukno S.A."/>
            <person name="Thon M.R."/>
        </authorList>
    </citation>
    <scope>NUCLEOTIDE SEQUENCE</scope>
    <source>
        <strain evidence="1">CBS 125086</strain>
    </source>
</reference>
<evidence type="ECO:0000313" key="2">
    <source>
        <dbReference type="Proteomes" id="UP001230504"/>
    </source>
</evidence>
<protein>
    <submittedName>
        <fullName evidence="1">Uncharacterized protein</fullName>
    </submittedName>
</protein>